<organism evidence="8 9">
    <name type="scientific">Verrucomicrobia subdivision 6 bacterium BACL9 MAG-120507-bin52</name>
    <dbReference type="NCBI Taxonomy" id="1655590"/>
    <lineage>
        <taxon>Bacteria</taxon>
        <taxon>Pseudomonadati</taxon>
        <taxon>Verrucomicrobiota</taxon>
        <taxon>Verrucomicrobiia</taxon>
        <taxon>Verrucomicrobiales</taxon>
        <taxon>Verrucomicrobia subdivision 6</taxon>
    </lineage>
</organism>
<dbReference type="GO" id="GO:0005840">
    <property type="term" value="C:ribosome"/>
    <property type="evidence" value="ECO:0007669"/>
    <property type="project" value="UniProtKB-KW"/>
</dbReference>
<comment type="similarity">
    <text evidence="1 6 7">Belongs to the universal ribosomal protein uS8 family.</text>
</comment>
<dbReference type="InterPro" id="IPR035987">
    <property type="entry name" value="Ribosomal_uS8_sf"/>
</dbReference>
<dbReference type="AlphaFoldDB" id="A0A0R2RRX3"/>
<evidence type="ECO:0000256" key="4">
    <source>
        <dbReference type="ARBA" id="ARBA00035258"/>
    </source>
</evidence>
<dbReference type="GO" id="GO:0019843">
    <property type="term" value="F:rRNA binding"/>
    <property type="evidence" value="ECO:0007669"/>
    <property type="project" value="UniProtKB-UniRule"/>
</dbReference>
<reference evidence="8 9" key="1">
    <citation type="submission" date="2015-10" db="EMBL/GenBank/DDBJ databases">
        <title>Metagenome-Assembled Genomes uncover a global brackish microbiome.</title>
        <authorList>
            <person name="Hugerth L.W."/>
            <person name="Larsson J."/>
            <person name="Alneberg J."/>
            <person name="Lindh M.V."/>
            <person name="Legrand C."/>
            <person name="Pinhassi J."/>
            <person name="Andersson A.F."/>
        </authorList>
    </citation>
    <scope>NUCLEOTIDE SEQUENCE [LARGE SCALE GENOMIC DNA]</scope>
    <source>
        <strain evidence="8">BACL18 MAG-120507-bin52</strain>
    </source>
</reference>
<proteinExistence type="inferred from homology"/>
<evidence type="ECO:0000256" key="2">
    <source>
        <dbReference type="ARBA" id="ARBA00022980"/>
    </source>
</evidence>
<dbReference type="GO" id="GO:0006412">
    <property type="term" value="P:translation"/>
    <property type="evidence" value="ECO:0007669"/>
    <property type="project" value="UniProtKB-UniRule"/>
</dbReference>
<dbReference type="SUPFAM" id="SSF56047">
    <property type="entry name" value="Ribosomal protein S8"/>
    <property type="match status" value="1"/>
</dbReference>
<dbReference type="Proteomes" id="UP000051269">
    <property type="component" value="Unassembled WGS sequence"/>
</dbReference>
<dbReference type="Pfam" id="PF00410">
    <property type="entry name" value="Ribosomal_S8"/>
    <property type="match status" value="1"/>
</dbReference>
<comment type="caution">
    <text evidence="8">The sequence shown here is derived from an EMBL/GenBank/DDBJ whole genome shotgun (WGS) entry which is preliminary data.</text>
</comment>
<dbReference type="FunFam" id="3.30.1490.10:FF:000001">
    <property type="entry name" value="30S ribosomal protein S8"/>
    <property type="match status" value="1"/>
</dbReference>
<keyword evidence="6" id="KW-0699">rRNA-binding</keyword>
<dbReference type="GO" id="GO:0003735">
    <property type="term" value="F:structural constituent of ribosome"/>
    <property type="evidence" value="ECO:0007669"/>
    <property type="project" value="InterPro"/>
</dbReference>
<comment type="function">
    <text evidence="6">One of the primary rRNA binding proteins, it binds directly to 16S rRNA central domain where it helps coordinate assembly of the platform of the 30S subunit.</text>
</comment>
<dbReference type="PROSITE" id="PS00053">
    <property type="entry name" value="RIBOSOMAL_S8"/>
    <property type="match status" value="1"/>
</dbReference>
<sequence>MVTDPLADFLTQIRNASTAGLKTVKAKHSKMRGSVLSILKKEGFIEDFELKKDGEHTDFHIAMKTGTVRSGKAITCIRRLSKPGLRRYVGAKEIPRYLGGLGVSILSTPKGVMSGEEAKKQNVGGELLLVVW</sequence>
<evidence type="ECO:0000313" key="8">
    <source>
        <dbReference type="EMBL" id="KRO63277.1"/>
    </source>
</evidence>
<dbReference type="Gene3D" id="3.30.1490.10">
    <property type="match status" value="1"/>
</dbReference>
<gene>
    <name evidence="6" type="primary">rpsH</name>
    <name evidence="8" type="ORF">ABR82_05850</name>
</gene>
<dbReference type="Gene3D" id="3.30.1370.30">
    <property type="match status" value="1"/>
</dbReference>
<keyword evidence="6" id="KW-0694">RNA-binding</keyword>
<dbReference type="InterPro" id="IPR000630">
    <property type="entry name" value="Ribosomal_uS8"/>
</dbReference>
<evidence type="ECO:0000256" key="5">
    <source>
        <dbReference type="ARBA" id="ARBA00046740"/>
    </source>
</evidence>
<dbReference type="GO" id="GO:0005737">
    <property type="term" value="C:cytoplasm"/>
    <property type="evidence" value="ECO:0007669"/>
    <property type="project" value="UniProtKB-ARBA"/>
</dbReference>
<dbReference type="GO" id="GO:1990904">
    <property type="term" value="C:ribonucleoprotein complex"/>
    <property type="evidence" value="ECO:0007669"/>
    <property type="project" value="UniProtKB-KW"/>
</dbReference>
<accession>A0A0R2RRX3</accession>
<name>A0A0R2RRX3_9BACT</name>
<dbReference type="InterPro" id="IPR047863">
    <property type="entry name" value="Ribosomal_uS8_CS"/>
</dbReference>
<evidence type="ECO:0000256" key="7">
    <source>
        <dbReference type="RuleBase" id="RU003660"/>
    </source>
</evidence>
<evidence type="ECO:0000313" key="9">
    <source>
        <dbReference type="Proteomes" id="UP000051269"/>
    </source>
</evidence>
<keyword evidence="2 6" id="KW-0689">Ribosomal protein</keyword>
<evidence type="ECO:0000256" key="1">
    <source>
        <dbReference type="ARBA" id="ARBA00006471"/>
    </source>
</evidence>
<dbReference type="NCBIfam" id="NF001109">
    <property type="entry name" value="PRK00136.1"/>
    <property type="match status" value="1"/>
</dbReference>
<dbReference type="EMBL" id="LIBO01000001">
    <property type="protein sequence ID" value="KRO63277.1"/>
    <property type="molecule type" value="Genomic_DNA"/>
</dbReference>
<evidence type="ECO:0000256" key="3">
    <source>
        <dbReference type="ARBA" id="ARBA00023274"/>
    </source>
</evidence>
<evidence type="ECO:0000256" key="6">
    <source>
        <dbReference type="HAMAP-Rule" id="MF_01302"/>
    </source>
</evidence>
<keyword evidence="3 6" id="KW-0687">Ribonucleoprotein</keyword>
<dbReference type="HAMAP" id="MF_01302_B">
    <property type="entry name" value="Ribosomal_uS8_B"/>
    <property type="match status" value="1"/>
</dbReference>
<dbReference type="PANTHER" id="PTHR11758">
    <property type="entry name" value="40S RIBOSOMAL PROTEIN S15A"/>
    <property type="match status" value="1"/>
</dbReference>
<protein>
    <recommendedName>
        <fullName evidence="4 6">Small ribosomal subunit protein uS8</fullName>
    </recommendedName>
</protein>
<comment type="subunit">
    <text evidence="5 6">Part of the 30S ribosomal subunit. Contacts proteins S5 and S12.</text>
</comment>